<protein>
    <submittedName>
        <fullName evidence="1">Putative ribonuclease H protein</fullName>
    </submittedName>
</protein>
<proteinExistence type="predicted"/>
<dbReference type="Proteomes" id="UP000288805">
    <property type="component" value="Unassembled WGS sequence"/>
</dbReference>
<comment type="caution">
    <text evidence="1">The sequence shown here is derived from an EMBL/GenBank/DDBJ whole genome shotgun (WGS) entry which is preliminary data.</text>
</comment>
<reference evidence="1 2" key="1">
    <citation type="journal article" date="2018" name="PLoS Genet.">
        <title>Population sequencing reveals clonal diversity and ancestral inbreeding in the grapevine cultivar Chardonnay.</title>
        <authorList>
            <person name="Roach M.J."/>
            <person name="Johnson D.L."/>
            <person name="Bohlmann J."/>
            <person name="van Vuuren H.J."/>
            <person name="Jones S.J."/>
            <person name="Pretorius I.S."/>
            <person name="Schmidt S.A."/>
            <person name="Borneman A.R."/>
        </authorList>
    </citation>
    <scope>NUCLEOTIDE SEQUENCE [LARGE SCALE GENOMIC DNA]</scope>
    <source>
        <strain evidence="2">cv. Chardonnay</strain>
        <tissue evidence="1">Leaf</tissue>
    </source>
</reference>
<sequence>MHISGLFPTRVAQHCLFIADKLGPERISKVKIVGNEEVEQSSYGQIILGIGKGLLSGVDEQLAKEAIKAVSAEKQRIAEEVASILKLKVEIGSGLHENLPKTIAALHAGSEYAGVPVNNCVLITGSQSGVAGAERVGMPYVVLHSRASQAEFPSASAVLDGFGGLPLSAPYKSSRVWEGVEERFQKRLALWKRQYLSKGGRQTLTRLEKIQRDFLWGGGELEKKFHSVNWSIVCLEKHNGGLGFKSLHLFNKALLGKWSWRFVKERNPLWKWVIVGKYGMQEGGCTKEVRGRYGVGVWKLIRNGWEAFKDKTRFQVGLGNRVKFWKDRWCGDMSLRDEFPGLYAITSFKDAWVLDIWDAGSWGPRFIRQFNDWELEEVDAFFGRLHSYSIGSGTFDTMVWLETKDGDFSVWSFYSSLESRRVEPFPYDTVWNSWVPIRASFFFFAREATWAKILT</sequence>
<organism evidence="1 2">
    <name type="scientific">Vitis vinifera</name>
    <name type="common">Grape</name>
    <dbReference type="NCBI Taxonomy" id="29760"/>
    <lineage>
        <taxon>Eukaryota</taxon>
        <taxon>Viridiplantae</taxon>
        <taxon>Streptophyta</taxon>
        <taxon>Embryophyta</taxon>
        <taxon>Tracheophyta</taxon>
        <taxon>Spermatophyta</taxon>
        <taxon>Magnoliopsida</taxon>
        <taxon>eudicotyledons</taxon>
        <taxon>Gunneridae</taxon>
        <taxon>Pentapetalae</taxon>
        <taxon>rosids</taxon>
        <taxon>Vitales</taxon>
        <taxon>Vitaceae</taxon>
        <taxon>Viteae</taxon>
        <taxon>Vitis</taxon>
    </lineage>
</organism>
<evidence type="ECO:0000313" key="1">
    <source>
        <dbReference type="EMBL" id="RVW78170.1"/>
    </source>
</evidence>
<name>A0A438H0Q6_VITVI</name>
<dbReference type="PANTHER" id="PTHR42896:SF3">
    <property type="entry name" value="PROTEIN, PUTATIVE, EXPRESSED-RELATED"/>
    <property type="match status" value="1"/>
</dbReference>
<evidence type="ECO:0000313" key="2">
    <source>
        <dbReference type="Proteomes" id="UP000288805"/>
    </source>
</evidence>
<dbReference type="EMBL" id="QGNW01000300">
    <property type="protein sequence ID" value="RVW78170.1"/>
    <property type="molecule type" value="Genomic_DNA"/>
</dbReference>
<dbReference type="AlphaFoldDB" id="A0A438H0Q6"/>
<gene>
    <name evidence="1" type="primary">VvCHDp000001_1119</name>
    <name evidence="1" type="ORF">CK203_058441</name>
</gene>
<accession>A0A438H0Q6</accession>
<dbReference type="InterPro" id="IPR044999">
    <property type="entry name" value="CbbY-like"/>
</dbReference>
<dbReference type="GO" id="GO:0016787">
    <property type="term" value="F:hydrolase activity"/>
    <property type="evidence" value="ECO:0007669"/>
    <property type="project" value="InterPro"/>
</dbReference>
<dbReference type="PANTHER" id="PTHR42896">
    <property type="entry name" value="XYLULOSE-1,5-BISPHOSPHATE (XUBP) PHOSPHATASE"/>
    <property type="match status" value="1"/>
</dbReference>